<evidence type="ECO:0000256" key="2">
    <source>
        <dbReference type="ARBA" id="ARBA00022737"/>
    </source>
</evidence>
<evidence type="ECO:0000313" key="4">
    <source>
        <dbReference type="EMBL" id="KAJ8417998.1"/>
    </source>
</evidence>
<gene>
    <name evidence="4" type="ORF">AAFF_G00137070</name>
</gene>
<evidence type="ECO:0008006" key="6">
    <source>
        <dbReference type="Google" id="ProtNLM"/>
    </source>
</evidence>
<dbReference type="PANTHER" id="PTHR48051">
    <property type="match status" value="1"/>
</dbReference>
<proteinExistence type="predicted"/>
<dbReference type="InterPro" id="IPR032675">
    <property type="entry name" value="LRR_dom_sf"/>
</dbReference>
<dbReference type="PANTHER" id="PTHR48051:SF35">
    <property type="entry name" value="LEUCINE-RICH REPEAT-CONTAINING PROTEIN 27"/>
    <property type="match status" value="1"/>
</dbReference>
<dbReference type="Proteomes" id="UP001221898">
    <property type="component" value="Unassembled WGS sequence"/>
</dbReference>
<dbReference type="InterPro" id="IPR050216">
    <property type="entry name" value="LRR_domain-containing"/>
</dbReference>
<dbReference type="GO" id="GO:0005737">
    <property type="term" value="C:cytoplasm"/>
    <property type="evidence" value="ECO:0007669"/>
    <property type="project" value="TreeGrafter"/>
</dbReference>
<dbReference type="Pfam" id="PF13855">
    <property type="entry name" value="LRR_8"/>
    <property type="match status" value="1"/>
</dbReference>
<comment type="caution">
    <text evidence="4">The sequence shown here is derived from an EMBL/GenBank/DDBJ whole genome shotgun (WGS) entry which is preliminary data.</text>
</comment>
<dbReference type="InterPro" id="IPR003591">
    <property type="entry name" value="Leu-rich_rpt_typical-subtyp"/>
</dbReference>
<name>A0AAD7TBZ4_9TELE</name>
<feature type="region of interest" description="Disordered" evidence="3">
    <location>
        <begin position="235"/>
        <end position="269"/>
    </location>
</feature>
<dbReference type="EMBL" id="JAINUG010000002">
    <property type="protein sequence ID" value="KAJ8417998.1"/>
    <property type="molecule type" value="Genomic_DNA"/>
</dbReference>
<dbReference type="SUPFAM" id="SSF52058">
    <property type="entry name" value="L domain-like"/>
    <property type="match status" value="1"/>
</dbReference>
<dbReference type="InterPro" id="IPR001611">
    <property type="entry name" value="Leu-rich_rpt"/>
</dbReference>
<dbReference type="PROSITE" id="PS51450">
    <property type="entry name" value="LRR"/>
    <property type="match status" value="1"/>
</dbReference>
<dbReference type="Gene3D" id="3.80.10.10">
    <property type="entry name" value="Ribonuclease Inhibitor"/>
    <property type="match status" value="1"/>
</dbReference>
<evidence type="ECO:0000313" key="5">
    <source>
        <dbReference type="Proteomes" id="UP001221898"/>
    </source>
</evidence>
<accession>A0AAD7TBZ4</accession>
<keyword evidence="1" id="KW-0433">Leucine-rich repeat</keyword>
<protein>
    <recommendedName>
        <fullName evidence="6">Leucine-rich repeat-containing protein 27</fullName>
    </recommendedName>
</protein>
<keyword evidence="2" id="KW-0677">Repeat</keyword>
<sequence length="471" mass="54102">MASLELDISALRLSSASGDTVVKKPSLRVPLESAAEMQIAQEVPVDTLCLNRRKLNHIDYSILRISTIKHFYLEGNEISILPGTLFSSMPNLVWLDLRNNQIAQLPPEIGQHRFLETLLLEGNPITELPLELGKLVTLRALSLRRCPIVFPPQEVLCKGVQCILRFLRRAMAERPVSARIALPVLVDVSPVEKLRLSSLSFSEEAADATDAEELQRFEELKLRVMQMERAEFVRGAPAPYHPPNRRAARSEGGPRGHTAPSIRRKREPTKGKFLDLPLCDVQYRKRSEERKLAATQELKEKQAVLEQRKKDQQVLREWRSEARIRQEGGVPESGRRTREEEVLRRAPYATDPPSNMEDNAEYATHNALQHKPGQRSLSSLKELKEMRGFLSSDLCDPRAAQDMELKRRIQNHFQTIQERRRRPRDLAREEHEVEEVNMLQQEALAERKQKCKQDYRFTAFTGEDSPRSYMS</sequence>
<evidence type="ECO:0000256" key="3">
    <source>
        <dbReference type="SAM" id="MobiDB-lite"/>
    </source>
</evidence>
<keyword evidence="5" id="KW-1185">Reference proteome</keyword>
<evidence type="ECO:0000256" key="1">
    <source>
        <dbReference type="ARBA" id="ARBA00022614"/>
    </source>
</evidence>
<organism evidence="4 5">
    <name type="scientific">Aldrovandia affinis</name>
    <dbReference type="NCBI Taxonomy" id="143900"/>
    <lineage>
        <taxon>Eukaryota</taxon>
        <taxon>Metazoa</taxon>
        <taxon>Chordata</taxon>
        <taxon>Craniata</taxon>
        <taxon>Vertebrata</taxon>
        <taxon>Euteleostomi</taxon>
        <taxon>Actinopterygii</taxon>
        <taxon>Neopterygii</taxon>
        <taxon>Teleostei</taxon>
        <taxon>Notacanthiformes</taxon>
        <taxon>Halosauridae</taxon>
        <taxon>Aldrovandia</taxon>
    </lineage>
</organism>
<dbReference type="AlphaFoldDB" id="A0AAD7TBZ4"/>
<dbReference type="SMART" id="SM00369">
    <property type="entry name" value="LRR_TYP"/>
    <property type="match status" value="3"/>
</dbReference>
<reference evidence="4" key="1">
    <citation type="journal article" date="2023" name="Science">
        <title>Genome structures resolve the early diversification of teleost fishes.</title>
        <authorList>
            <person name="Parey E."/>
            <person name="Louis A."/>
            <person name="Montfort J."/>
            <person name="Bouchez O."/>
            <person name="Roques C."/>
            <person name="Iampietro C."/>
            <person name="Lluch J."/>
            <person name="Castinel A."/>
            <person name="Donnadieu C."/>
            <person name="Desvignes T."/>
            <person name="Floi Bucao C."/>
            <person name="Jouanno E."/>
            <person name="Wen M."/>
            <person name="Mejri S."/>
            <person name="Dirks R."/>
            <person name="Jansen H."/>
            <person name="Henkel C."/>
            <person name="Chen W.J."/>
            <person name="Zahm M."/>
            <person name="Cabau C."/>
            <person name="Klopp C."/>
            <person name="Thompson A.W."/>
            <person name="Robinson-Rechavi M."/>
            <person name="Braasch I."/>
            <person name="Lecointre G."/>
            <person name="Bobe J."/>
            <person name="Postlethwait J.H."/>
            <person name="Berthelot C."/>
            <person name="Roest Crollius H."/>
            <person name="Guiguen Y."/>
        </authorList>
    </citation>
    <scope>NUCLEOTIDE SEQUENCE</scope>
    <source>
        <strain evidence="4">NC1722</strain>
    </source>
</reference>